<dbReference type="InterPro" id="IPR004101">
    <property type="entry name" value="Mur_ligase_C"/>
</dbReference>
<keyword evidence="7 10" id="KW-0573">Peptidoglycan synthesis</keyword>
<keyword evidence="5 10" id="KW-0067">ATP-binding</keyword>
<dbReference type="InterPro" id="IPR036615">
    <property type="entry name" value="Mur_ligase_C_dom_sf"/>
</dbReference>
<dbReference type="PANTHER" id="PTHR43024:SF1">
    <property type="entry name" value="UDP-N-ACETYLMURAMOYL-TRIPEPTIDE--D-ALANYL-D-ALANINE LIGASE"/>
    <property type="match status" value="1"/>
</dbReference>
<dbReference type="InterPro" id="IPR035911">
    <property type="entry name" value="MurE/MurF_N"/>
</dbReference>
<sequence>MEEIIPHLYNKFLQSTGVNTDTRSIQEGQIFFALKGENFNGNQYAAKALESGASYAVIDDLSFDQGDRYIFVDDVLKSLQQLANHHRKQFDFPFLAITGSNGKTTTKELTARALGEEYQVHFTQGNLNNHIGVPLTILSIREDTDFAIIEMGANHLGDIALLCEIAEPTHGLITNIGSAHIGEFGGKENIIRGKSELFDYLRRTGGVPFINKLDVVLVNMSKRFNNAVEYPNDSCKLIDASPYVNYADDRDHEHSTEIIGEYNYMNIAAAVTVAKFFEVEYPYNAIDQYLPDNNRSQIIELGSNTIILDAYNANPDSMRAALRNLANMRGDYKIAMLGEMKELGSHAVIEHENIVKEAQKLGIKNLYLVGNEFKKASEFVHVLLDVDRLIEYLGDQKISGATVLIKGSRSMKMERLIMNQEIWN</sequence>
<dbReference type="SUPFAM" id="SSF53244">
    <property type="entry name" value="MurD-like peptide ligases, peptide-binding domain"/>
    <property type="match status" value="1"/>
</dbReference>
<dbReference type="RefSeq" id="WP_262310662.1">
    <property type="nucleotide sequence ID" value="NZ_CP106679.1"/>
</dbReference>
<feature type="domain" description="Mur ligase central" evidence="14">
    <location>
        <begin position="97"/>
        <end position="274"/>
    </location>
</feature>
<accession>A0ABY6CUW7</accession>
<evidence type="ECO:0000259" key="12">
    <source>
        <dbReference type="Pfam" id="PF01225"/>
    </source>
</evidence>
<evidence type="ECO:0000256" key="7">
    <source>
        <dbReference type="ARBA" id="ARBA00022984"/>
    </source>
</evidence>
<dbReference type="EC" id="6.3.2.10" evidence="10 11"/>
<comment type="function">
    <text evidence="10 11">Involved in cell wall formation. Catalyzes the final step in the synthesis of UDP-N-acetylmuramoyl-pentapeptide, the precursor of murein.</text>
</comment>
<keyword evidence="9 10" id="KW-0961">Cell wall biogenesis/degradation</keyword>
<dbReference type="SUPFAM" id="SSF53623">
    <property type="entry name" value="MurD-like peptide ligases, catalytic domain"/>
    <property type="match status" value="1"/>
</dbReference>
<dbReference type="Pfam" id="PF02875">
    <property type="entry name" value="Mur_ligase_C"/>
    <property type="match status" value="1"/>
</dbReference>
<proteinExistence type="inferred from homology"/>
<comment type="catalytic activity">
    <reaction evidence="10 11">
        <text>D-alanyl-D-alanine + UDP-N-acetyl-alpha-D-muramoyl-L-alanyl-gamma-D-glutamyl-meso-2,6-diaminopimelate + ATP = UDP-N-acetyl-alpha-D-muramoyl-L-alanyl-gamma-D-glutamyl-meso-2,6-diaminopimeloyl-D-alanyl-D-alanine + ADP + phosphate + H(+)</text>
        <dbReference type="Rhea" id="RHEA:28374"/>
        <dbReference type="ChEBI" id="CHEBI:15378"/>
        <dbReference type="ChEBI" id="CHEBI:30616"/>
        <dbReference type="ChEBI" id="CHEBI:43474"/>
        <dbReference type="ChEBI" id="CHEBI:57822"/>
        <dbReference type="ChEBI" id="CHEBI:61386"/>
        <dbReference type="ChEBI" id="CHEBI:83905"/>
        <dbReference type="ChEBI" id="CHEBI:456216"/>
        <dbReference type="EC" id="6.3.2.10"/>
    </reaction>
</comment>
<keyword evidence="3 10" id="KW-0132">Cell division</keyword>
<gene>
    <name evidence="10 15" type="primary">murF</name>
    <name evidence="15" type="ORF">N6H18_04625</name>
</gene>
<evidence type="ECO:0000259" key="13">
    <source>
        <dbReference type="Pfam" id="PF02875"/>
    </source>
</evidence>
<evidence type="ECO:0000256" key="2">
    <source>
        <dbReference type="ARBA" id="ARBA00022598"/>
    </source>
</evidence>
<keyword evidence="8 10" id="KW-0131">Cell cycle</keyword>
<name>A0ABY6CUW7_9BACT</name>
<keyword evidence="16" id="KW-1185">Reference proteome</keyword>
<evidence type="ECO:0000256" key="4">
    <source>
        <dbReference type="ARBA" id="ARBA00022741"/>
    </source>
</evidence>
<dbReference type="InterPro" id="IPR051046">
    <property type="entry name" value="MurCDEF_CellWall_CoF430Synth"/>
</dbReference>
<dbReference type="Pfam" id="PF08245">
    <property type="entry name" value="Mur_ligase_M"/>
    <property type="match status" value="1"/>
</dbReference>
<dbReference type="Pfam" id="PF01225">
    <property type="entry name" value="Mur_ligase"/>
    <property type="match status" value="1"/>
</dbReference>
<dbReference type="InterPro" id="IPR036565">
    <property type="entry name" value="Mur-like_cat_sf"/>
</dbReference>
<dbReference type="NCBIfam" id="TIGR01143">
    <property type="entry name" value="murF"/>
    <property type="match status" value="1"/>
</dbReference>
<dbReference type="InterPro" id="IPR013221">
    <property type="entry name" value="Mur_ligase_cen"/>
</dbReference>
<evidence type="ECO:0000256" key="3">
    <source>
        <dbReference type="ARBA" id="ARBA00022618"/>
    </source>
</evidence>
<evidence type="ECO:0000256" key="1">
    <source>
        <dbReference type="ARBA" id="ARBA00022490"/>
    </source>
</evidence>
<comment type="similarity">
    <text evidence="10">Belongs to the MurCDEF family. MurF subfamily.</text>
</comment>
<feature type="binding site" evidence="10">
    <location>
        <begin position="99"/>
        <end position="105"/>
    </location>
    <ligand>
        <name>ATP</name>
        <dbReference type="ChEBI" id="CHEBI:30616"/>
    </ligand>
</feature>
<dbReference type="Gene3D" id="3.40.1190.10">
    <property type="entry name" value="Mur-like, catalytic domain"/>
    <property type="match status" value="1"/>
</dbReference>
<evidence type="ECO:0000313" key="16">
    <source>
        <dbReference type="Proteomes" id="UP001065174"/>
    </source>
</evidence>
<keyword evidence="4 10" id="KW-0547">Nucleotide-binding</keyword>
<keyword evidence="1 10" id="KW-0963">Cytoplasm</keyword>
<reference evidence="15" key="1">
    <citation type="submission" date="2022-09" db="EMBL/GenBank/DDBJ databases">
        <title>Comparative genomics and taxonomic characterization of three novel marine species of genus Reichenbachiella exhibiting antioxidant and polysaccharide degradation activities.</title>
        <authorList>
            <person name="Muhammad N."/>
            <person name="Lee Y.-J."/>
            <person name="Ko J."/>
            <person name="Kim S.-G."/>
        </authorList>
    </citation>
    <scope>NUCLEOTIDE SEQUENCE</scope>
    <source>
        <strain evidence="15">BKB1-1</strain>
    </source>
</reference>
<dbReference type="Gene3D" id="3.90.190.20">
    <property type="entry name" value="Mur ligase, C-terminal domain"/>
    <property type="match status" value="1"/>
</dbReference>
<evidence type="ECO:0000256" key="6">
    <source>
        <dbReference type="ARBA" id="ARBA00022960"/>
    </source>
</evidence>
<evidence type="ECO:0000256" key="5">
    <source>
        <dbReference type="ARBA" id="ARBA00022840"/>
    </source>
</evidence>
<feature type="domain" description="Mur ligase N-terminal catalytic" evidence="12">
    <location>
        <begin position="16"/>
        <end position="62"/>
    </location>
</feature>
<keyword evidence="2 10" id="KW-0436">Ligase</keyword>
<dbReference type="PANTHER" id="PTHR43024">
    <property type="entry name" value="UDP-N-ACETYLMURAMOYL-TRIPEPTIDE--D-ALANYL-D-ALANINE LIGASE"/>
    <property type="match status" value="1"/>
</dbReference>
<dbReference type="Proteomes" id="UP001065174">
    <property type="component" value="Chromosome"/>
</dbReference>
<comment type="pathway">
    <text evidence="10 11">Cell wall biogenesis; peptidoglycan biosynthesis.</text>
</comment>
<dbReference type="Gene3D" id="3.40.1390.10">
    <property type="entry name" value="MurE/MurF, N-terminal domain"/>
    <property type="match status" value="1"/>
</dbReference>
<dbReference type="InterPro" id="IPR005863">
    <property type="entry name" value="UDP-N-AcMur_synth"/>
</dbReference>
<protein>
    <recommendedName>
        <fullName evidence="10 11">UDP-N-acetylmuramoyl-tripeptide--D-alanyl-D-alanine ligase</fullName>
        <ecNumber evidence="10 11">6.3.2.10</ecNumber>
    </recommendedName>
    <alternativeName>
        <fullName evidence="10">D-alanyl-D-alanine-adding enzyme</fullName>
    </alternativeName>
</protein>
<dbReference type="SUPFAM" id="SSF63418">
    <property type="entry name" value="MurE/MurF N-terminal domain"/>
    <property type="match status" value="1"/>
</dbReference>
<keyword evidence="6 10" id="KW-0133">Cell shape</keyword>
<evidence type="ECO:0000259" key="14">
    <source>
        <dbReference type="Pfam" id="PF08245"/>
    </source>
</evidence>
<feature type="domain" description="Mur ligase C-terminal" evidence="13">
    <location>
        <begin position="295"/>
        <end position="409"/>
    </location>
</feature>
<organism evidence="15 16">
    <name type="scientific">Reichenbachiella agarivorans</name>
    <dbReference type="NCBI Taxonomy" id="2979464"/>
    <lineage>
        <taxon>Bacteria</taxon>
        <taxon>Pseudomonadati</taxon>
        <taxon>Bacteroidota</taxon>
        <taxon>Cytophagia</taxon>
        <taxon>Cytophagales</taxon>
        <taxon>Reichenbachiellaceae</taxon>
        <taxon>Reichenbachiella</taxon>
    </lineage>
</organism>
<evidence type="ECO:0000256" key="8">
    <source>
        <dbReference type="ARBA" id="ARBA00023306"/>
    </source>
</evidence>
<dbReference type="GO" id="GO:0016874">
    <property type="term" value="F:ligase activity"/>
    <property type="evidence" value="ECO:0007669"/>
    <property type="project" value="UniProtKB-KW"/>
</dbReference>
<evidence type="ECO:0000256" key="11">
    <source>
        <dbReference type="RuleBase" id="RU004136"/>
    </source>
</evidence>
<dbReference type="HAMAP" id="MF_02019">
    <property type="entry name" value="MurF"/>
    <property type="match status" value="1"/>
</dbReference>
<evidence type="ECO:0000256" key="10">
    <source>
        <dbReference type="HAMAP-Rule" id="MF_02019"/>
    </source>
</evidence>
<evidence type="ECO:0000313" key="15">
    <source>
        <dbReference type="EMBL" id="UXP33233.1"/>
    </source>
</evidence>
<comment type="subcellular location">
    <subcellularLocation>
        <location evidence="10 11">Cytoplasm</location>
    </subcellularLocation>
</comment>
<evidence type="ECO:0000256" key="9">
    <source>
        <dbReference type="ARBA" id="ARBA00023316"/>
    </source>
</evidence>
<dbReference type="InterPro" id="IPR000713">
    <property type="entry name" value="Mur_ligase_N"/>
</dbReference>
<dbReference type="EMBL" id="CP106679">
    <property type="protein sequence ID" value="UXP33233.1"/>
    <property type="molecule type" value="Genomic_DNA"/>
</dbReference>